<dbReference type="EMBL" id="BJYD01000004">
    <property type="protein sequence ID" value="GEN52124.1"/>
    <property type="molecule type" value="Genomic_DNA"/>
</dbReference>
<organism evidence="2 3">
    <name type="scientific">Halobacillus faecis</name>
    <dbReference type="NCBI Taxonomy" id="360184"/>
    <lineage>
        <taxon>Bacteria</taxon>
        <taxon>Bacillati</taxon>
        <taxon>Bacillota</taxon>
        <taxon>Bacilli</taxon>
        <taxon>Bacillales</taxon>
        <taxon>Bacillaceae</taxon>
        <taxon>Halobacillus</taxon>
    </lineage>
</organism>
<proteinExistence type="predicted"/>
<evidence type="ECO:0000313" key="2">
    <source>
        <dbReference type="EMBL" id="GEN52124.1"/>
    </source>
</evidence>
<sequence length="199" mass="21022">MDNKLKKSLKFSLSIAVITFVLAAIFSVISSSVLSGVVWIIGLVIVFMIVFTGVIFDMLGIAATAAQEQPFHAMASEKVNGAKEAIAIVRNADRFASFCNDVIGDISGIVSGTASAVVVIQLANNFGYSDGSTVQIVISVILTSIVAALTVGGKALGKFFAINKSTDIIFFAAKVISWLEKRLKVRIVTSAPSSTKKSR</sequence>
<keyword evidence="1" id="KW-0812">Transmembrane</keyword>
<feature type="transmembrane region" description="Helical" evidence="1">
    <location>
        <begin position="12"/>
        <end position="30"/>
    </location>
</feature>
<evidence type="ECO:0000256" key="1">
    <source>
        <dbReference type="SAM" id="Phobius"/>
    </source>
</evidence>
<accession>A0A511WLV7</accession>
<dbReference type="Proteomes" id="UP000321886">
    <property type="component" value="Unassembled WGS sequence"/>
</dbReference>
<feature type="transmembrane region" description="Helical" evidence="1">
    <location>
        <begin position="102"/>
        <end position="122"/>
    </location>
</feature>
<name>A0A511WLV7_9BACI</name>
<evidence type="ECO:0000313" key="3">
    <source>
        <dbReference type="Proteomes" id="UP000321886"/>
    </source>
</evidence>
<keyword evidence="1" id="KW-1133">Transmembrane helix</keyword>
<keyword evidence="3" id="KW-1185">Reference proteome</keyword>
<feature type="transmembrane region" description="Helical" evidence="1">
    <location>
        <begin position="36"/>
        <end position="56"/>
    </location>
</feature>
<dbReference type="AlphaFoldDB" id="A0A511WLV7"/>
<keyword evidence="1" id="KW-0472">Membrane</keyword>
<dbReference type="OrthoDB" id="2111373at2"/>
<gene>
    <name evidence="2" type="ORF">HFA01_03860</name>
</gene>
<reference evidence="2 3" key="1">
    <citation type="submission" date="2019-07" db="EMBL/GenBank/DDBJ databases">
        <title>Whole genome shotgun sequence of Halobacillus faecis NBRC 103569.</title>
        <authorList>
            <person name="Hosoyama A."/>
            <person name="Uohara A."/>
            <person name="Ohji S."/>
            <person name="Ichikawa N."/>
        </authorList>
    </citation>
    <scope>NUCLEOTIDE SEQUENCE [LARGE SCALE GENOMIC DNA]</scope>
    <source>
        <strain evidence="2 3">NBRC 103569</strain>
    </source>
</reference>
<feature type="transmembrane region" description="Helical" evidence="1">
    <location>
        <begin position="134"/>
        <end position="156"/>
    </location>
</feature>
<dbReference type="RefSeq" id="WP_146812897.1">
    <property type="nucleotide sequence ID" value="NZ_BJYD01000004.1"/>
</dbReference>
<comment type="caution">
    <text evidence="2">The sequence shown here is derived from an EMBL/GenBank/DDBJ whole genome shotgun (WGS) entry which is preliminary data.</text>
</comment>
<evidence type="ECO:0008006" key="4">
    <source>
        <dbReference type="Google" id="ProtNLM"/>
    </source>
</evidence>
<protein>
    <recommendedName>
        <fullName evidence="4">CNNM transmembrane domain-containing protein</fullName>
    </recommendedName>
</protein>